<reference evidence="3" key="1">
    <citation type="submission" date="2023-08" db="EMBL/GenBank/DDBJ databases">
        <title>Rhodospirillaceae gen. nov., a novel taxon isolated from the Yangtze River Yuezi River estuary sludge.</title>
        <authorList>
            <person name="Ruan L."/>
        </authorList>
    </citation>
    <scope>NUCLEOTIDE SEQUENCE [LARGE SCALE GENOMIC DNA]</scope>
    <source>
        <strain evidence="3">R-7</strain>
    </source>
</reference>
<dbReference type="PANTHER" id="PTHR43000">
    <property type="entry name" value="DTDP-D-GLUCOSE 4,6-DEHYDRATASE-RELATED"/>
    <property type="match status" value="1"/>
</dbReference>
<evidence type="ECO:0000313" key="2">
    <source>
        <dbReference type="EMBL" id="MDQ7248806.1"/>
    </source>
</evidence>
<sequence>MAEDRILVTGADGFIGSHLTETLVRQGAKVRAFCLYNSFGTRGHLDRLDPEVQAKIEFFTGDIRDSGSARAAVQGCDTVLHLAALIAIPYSYAAPESYVDTNVKGTLNLLSAAKELGVKKFVHTSTSEVYGTAQYVPIDEKHPLNAQSPYAATKVGADQMAIAFQRSFGLAVAVIRPFNTFGPRQSARAVLPTIITQIASGKNEIRLGNLKATRDFCYVKDTVAGFIAVMRSEQAVGEVTNIGSDFEVSIGDAADIIAELMGRKISIRVDEERLRPDASEVERLWAATDKAKALTDWRPQYAGREGFQRGLTETIAWFKDPRNLAGYDPSRYQV</sequence>
<proteinExistence type="predicted"/>
<evidence type="ECO:0000259" key="1">
    <source>
        <dbReference type="Pfam" id="PF16363"/>
    </source>
</evidence>
<keyword evidence="3" id="KW-1185">Reference proteome</keyword>
<feature type="domain" description="NAD(P)-binding" evidence="1">
    <location>
        <begin position="7"/>
        <end position="308"/>
    </location>
</feature>
<dbReference type="InterPro" id="IPR026390">
    <property type="entry name" value="LegB-like"/>
</dbReference>
<dbReference type="EMBL" id="JAUYVI010000004">
    <property type="protein sequence ID" value="MDQ7248806.1"/>
    <property type="molecule type" value="Genomic_DNA"/>
</dbReference>
<dbReference type="SUPFAM" id="SSF51735">
    <property type="entry name" value="NAD(P)-binding Rossmann-fold domains"/>
    <property type="match status" value="1"/>
</dbReference>
<dbReference type="InterPro" id="IPR036291">
    <property type="entry name" value="NAD(P)-bd_dom_sf"/>
</dbReference>
<dbReference type="InterPro" id="IPR045869">
    <property type="entry name" value="Arna-like_SDR_e"/>
</dbReference>
<dbReference type="NCBIfam" id="TIGR04180">
    <property type="entry name" value="EDH_00030"/>
    <property type="match status" value="1"/>
</dbReference>
<evidence type="ECO:0000313" key="3">
    <source>
        <dbReference type="Proteomes" id="UP001230156"/>
    </source>
</evidence>
<dbReference type="CDD" id="cd05257">
    <property type="entry name" value="Arna_like_SDR_e"/>
    <property type="match status" value="1"/>
</dbReference>
<dbReference type="InterPro" id="IPR016040">
    <property type="entry name" value="NAD(P)-bd_dom"/>
</dbReference>
<protein>
    <submittedName>
        <fullName evidence="2">NAD-dependent 4,6-dehydratase LegB</fullName>
    </submittedName>
</protein>
<accession>A0ABU0YM49</accession>
<comment type="caution">
    <text evidence="2">The sequence shown here is derived from an EMBL/GenBank/DDBJ whole genome shotgun (WGS) entry which is preliminary data.</text>
</comment>
<dbReference type="RefSeq" id="WP_379956287.1">
    <property type="nucleotide sequence ID" value="NZ_JAUYVI010000004.1"/>
</dbReference>
<organism evidence="2 3">
    <name type="scientific">Dongia sedimenti</name>
    <dbReference type="NCBI Taxonomy" id="3064282"/>
    <lineage>
        <taxon>Bacteria</taxon>
        <taxon>Pseudomonadati</taxon>
        <taxon>Pseudomonadota</taxon>
        <taxon>Alphaproteobacteria</taxon>
        <taxon>Rhodospirillales</taxon>
        <taxon>Dongiaceae</taxon>
        <taxon>Dongia</taxon>
    </lineage>
</organism>
<gene>
    <name evidence="2" type="ORF">Q8A70_14065</name>
</gene>
<dbReference type="Pfam" id="PF16363">
    <property type="entry name" value="GDP_Man_Dehyd"/>
    <property type="match status" value="1"/>
</dbReference>
<name>A0ABU0YM49_9PROT</name>
<dbReference type="Proteomes" id="UP001230156">
    <property type="component" value="Unassembled WGS sequence"/>
</dbReference>
<dbReference type="Gene3D" id="3.40.50.720">
    <property type="entry name" value="NAD(P)-binding Rossmann-like Domain"/>
    <property type="match status" value="1"/>
</dbReference>